<keyword evidence="5" id="KW-1185">Reference proteome</keyword>
<dbReference type="AlphaFoldDB" id="U5LJI0"/>
<dbReference type="Gene3D" id="2.30.30.1210">
    <property type="entry name" value="Domain of unknown function DUF1541"/>
    <property type="match status" value="1"/>
</dbReference>
<dbReference type="Proteomes" id="UP000017805">
    <property type="component" value="Chromosome"/>
</dbReference>
<dbReference type="EMBL" id="CP006643">
    <property type="protein sequence ID" value="AGX06782.1"/>
    <property type="molecule type" value="Genomic_DNA"/>
</dbReference>
<dbReference type="KEGG" id="bif:N288_24750"/>
<sequence>MMKKTLAILIFTLTLILAACSSNNPDNTSEDNGGNSTEHHQNGQSAGEQEDHAGMDHSEMDHSGSGEIPQGMKEAENPKYKVGSKVIIEEGHMPGMQGAEATVAAVYDTTVYTVSYDPVTGGDRIENHKWVVHEELQDAGEEPFEPGSEAIIEAEHMEGMKGAAAIIDTAEQKTVYVINFTPKDGGAEVKNHLWVTEEELSSAE</sequence>
<feature type="compositionally biased region" description="Polar residues" evidence="1">
    <location>
        <begin position="25"/>
        <end position="47"/>
    </location>
</feature>
<dbReference type="PROSITE" id="PS51257">
    <property type="entry name" value="PROKAR_LIPOPROTEIN"/>
    <property type="match status" value="1"/>
</dbReference>
<name>U5LJI0_9BACI</name>
<accession>U5LJI0</accession>
<gene>
    <name evidence="4" type="ORF">N288_24750</name>
</gene>
<evidence type="ECO:0000313" key="5">
    <source>
        <dbReference type="Proteomes" id="UP000017805"/>
    </source>
</evidence>
<evidence type="ECO:0000256" key="1">
    <source>
        <dbReference type="SAM" id="MobiDB-lite"/>
    </source>
</evidence>
<dbReference type="STRING" id="1367477.N288_24750"/>
<proteinExistence type="predicted"/>
<feature type="domain" description="DUF1541" evidence="3">
    <location>
        <begin position="82"/>
        <end position="133"/>
    </location>
</feature>
<evidence type="ECO:0000313" key="4">
    <source>
        <dbReference type="EMBL" id="AGX06782.1"/>
    </source>
</evidence>
<dbReference type="InterPro" id="IPR011438">
    <property type="entry name" value="DUF1541"/>
</dbReference>
<keyword evidence="2" id="KW-0732">Signal</keyword>
<organism evidence="4 5">
    <name type="scientific">Bacillus infantis NRRL B-14911</name>
    <dbReference type="NCBI Taxonomy" id="1367477"/>
    <lineage>
        <taxon>Bacteria</taxon>
        <taxon>Bacillati</taxon>
        <taxon>Bacillota</taxon>
        <taxon>Bacilli</taxon>
        <taxon>Bacillales</taxon>
        <taxon>Bacillaceae</taxon>
        <taxon>Bacillus</taxon>
    </lineage>
</organism>
<feature type="region of interest" description="Disordered" evidence="1">
    <location>
        <begin position="25"/>
        <end position="77"/>
    </location>
</feature>
<dbReference type="RefSeq" id="WP_009794475.1">
    <property type="nucleotide sequence ID" value="NC_022524.1"/>
</dbReference>
<feature type="compositionally biased region" description="Basic and acidic residues" evidence="1">
    <location>
        <begin position="49"/>
        <end position="64"/>
    </location>
</feature>
<feature type="signal peptide" evidence="2">
    <location>
        <begin position="1"/>
        <end position="24"/>
    </location>
</feature>
<evidence type="ECO:0000256" key="2">
    <source>
        <dbReference type="SAM" id="SignalP"/>
    </source>
</evidence>
<dbReference type="HOGENOM" id="CLU_105728_0_0_9"/>
<feature type="domain" description="DUF1541" evidence="3">
    <location>
        <begin position="146"/>
        <end position="197"/>
    </location>
</feature>
<dbReference type="Pfam" id="PF07563">
    <property type="entry name" value="DUF1541"/>
    <property type="match status" value="2"/>
</dbReference>
<dbReference type="PATRIC" id="fig|1367477.3.peg.4943"/>
<feature type="chain" id="PRO_5038871417" description="DUF1541 domain-containing protein" evidence="2">
    <location>
        <begin position="25"/>
        <end position="204"/>
    </location>
</feature>
<reference evidence="4 5" key="1">
    <citation type="submission" date="2013-07" db="EMBL/GenBank/DDBJ databases">
        <title>Complete genome sequence of Bacillus infantis NRRL B-14911 that has potential to induce cardiac disease by antigenic mimicry.</title>
        <authorList>
            <person name="Massilamany C."/>
            <person name="Smith T.P.L."/>
            <person name="Loy J.D."/>
            <person name="Barletta R."/>
            <person name="Reddy J."/>
        </authorList>
    </citation>
    <scope>NUCLEOTIDE SEQUENCE [LARGE SCALE GENOMIC DNA]</scope>
    <source>
        <strain evidence="4 5">NRRL B-14911</strain>
    </source>
</reference>
<evidence type="ECO:0000259" key="3">
    <source>
        <dbReference type="Pfam" id="PF07563"/>
    </source>
</evidence>
<protein>
    <recommendedName>
        <fullName evidence="3">DUF1541 domain-containing protein</fullName>
    </recommendedName>
</protein>